<dbReference type="AlphaFoldDB" id="A0A849CBJ8"/>
<gene>
    <name evidence="1" type="ORF">HLB23_28355</name>
</gene>
<evidence type="ECO:0000313" key="1">
    <source>
        <dbReference type="EMBL" id="NNH73720.1"/>
    </source>
</evidence>
<organism evidence="1 2">
    <name type="scientific">Nocardia uniformis</name>
    <dbReference type="NCBI Taxonomy" id="53432"/>
    <lineage>
        <taxon>Bacteria</taxon>
        <taxon>Bacillati</taxon>
        <taxon>Actinomycetota</taxon>
        <taxon>Actinomycetes</taxon>
        <taxon>Mycobacteriales</taxon>
        <taxon>Nocardiaceae</taxon>
        <taxon>Nocardia</taxon>
    </lineage>
</organism>
<dbReference type="SUPFAM" id="SSF56219">
    <property type="entry name" value="DNase I-like"/>
    <property type="match status" value="1"/>
</dbReference>
<comment type="caution">
    <text evidence="1">The sequence shown here is derived from an EMBL/GenBank/DDBJ whole genome shotgun (WGS) entry which is preliminary data.</text>
</comment>
<sequence length="335" mass="37371">MPGELIVHGSANLLNRGLGDPGLDQELRDRRDLQVRVLTQADAPAEQRAHSWSVQEIVATSEEAAARELIQLADACGMTCFHTQPPWDAAPTSKHVAVARAESWASRTGHRFYVGLMWRPDIEAVPGTFQSYGRGRSRLWHCLAAVELDYGGSRMRACSWHADVFDPQWRISEAYQIAWIANNGNVPTLIGCDSNSLPASRVGVPWSRRWRRPWQPTTWSDPDPYPGTGWFPDRVHQLDPTASGVRGDRRADRILVDPQFGQLIDTAVEAGRPLECSTGHWPTDRHPPRRVDRIYGTHHFRGRVAGFEAISTDAAKRASDHLPVLAHVQLGDTPP</sequence>
<dbReference type="Proteomes" id="UP000586827">
    <property type="component" value="Unassembled WGS sequence"/>
</dbReference>
<evidence type="ECO:0000313" key="2">
    <source>
        <dbReference type="Proteomes" id="UP000586827"/>
    </source>
</evidence>
<proteinExistence type="predicted"/>
<dbReference type="Gene3D" id="3.60.10.10">
    <property type="entry name" value="Endonuclease/exonuclease/phosphatase"/>
    <property type="match status" value="1"/>
</dbReference>
<keyword evidence="2" id="KW-1185">Reference proteome</keyword>
<protein>
    <submittedName>
        <fullName evidence="1">Uncharacterized protein</fullName>
    </submittedName>
</protein>
<accession>A0A849CBJ8</accession>
<reference evidence="1 2" key="1">
    <citation type="submission" date="2020-05" db="EMBL/GenBank/DDBJ databases">
        <title>MicrobeNet Type strains.</title>
        <authorList>
            <person name="Nicholson A.C."/>
        </authorList>
    </citation>
    <scope>NUCLEOTIDE SEQUENCE [LARGE SCALE GENOMIC DNA]</scope>
    <source>
        <strain evidence="1 2">JCM 3224</strain>
    </source>
</reference>
<dbReference type="InterPro" id="IPR036691">
    <property type="entry name" value="Endo/exonu/phosph_ase_sf"/>
</dbReference>
<dbReference type="RefSeq" id="WP_157552328.1">
    <property type="nucleotide sequence ID" value="NZ_JABELX010000011.1"/>
</dbReference>
<name>A0A849CBJ8_9NOCA</name>
<dbReference type="EMBL" id="JABELX010000011">
    <property type="protein sequence ID" value="NNH73720.1"/>
    <property type="molecule type" value="Genomic_DNA"/>
</dbReference>